<dbReference type="InterPro" id="IPR009056">
    <property type="entry name" value="Cyt_c-like_dom"/>
</dbReference>
<dbReference type="SMART" id="SM00567">
    <property type="entry name" value="EZ_HEAT"/>
    <property type="match status" value="2"/>
</dbReference>
<dbReference type="Pfam" id="PF00034">
    <property type="entry name" value="Cytochrom_C"/>
    <property type="match status" value="1"/>
</dbReference>
<keyword evidence="3 4" id="KW-0408">Iron</keyword>
<evidence type="ECO:0000256" key="2">
    <source>
        <dbReference type="ARBA" id="ARBA00022723"/>
    </source>
</evidence>
<reference evidence="7 8" key="1">
    <citation type="submission" date="2019-02" db="EMBL/GenBank/DDBJ databases">
        <title>Deep-cultivation of Planctomycetes and their phenomic and genomic characterization uncovers novel biology.</title>
        <authorList>
            <person name="Wiegand S."/>
            <person name="Jogler M."/>
            <person name="Boedeker C."/>
            <person name="Pinto D."/>
            <person name="Vollmers J."/>
            <person name="Rivas-Marin E."/>
            <person name="Kohn T."/>
            <person name="Peeters S.H."/>
            <person name="Heuer A."/>
            <person name="Rast P."/>
            <person name="Oberbeckmann S."/>
            <person name="Bunk B."/>
            <person name="Jeske O."/>
            <person name="Meyerdierks A."/>
            <person name="Storesund J.E."/>
            <person name="Kallscheuer N."/>
            <person name="Luecker S."/>
            <person name="Lage O.M."/>
            <person name="Pohl T."/>
            <person name="Merkel B.J."/>
            <person name="Hornburger P."/>
            <person name="Mueller R.-W."/>
            <person name="Bruemmer F."/>
            <person name="Labrenz M."/>
            <person name="Spormann A.M."/>
            <person name="Op den Camp H."/>
            <person name="Overmann J."/>
            <person name="Amann R."/>
            <person name="Jetten M.S.M."/>
            <person name="Mascher T."/>
            <person name="Medema M.H."/>
            <person name="Devos D.P."/>
            <person name="Kaster A.-K."/>
            <person name="Ovreas L."/>
            <person name="Rohde M."/>
            <person name="Galperin M.Y."/>
            <person name="Jogler C."/>
        </authorList>
    </citation>
    <scope>NUCLEOTIDE SEQUENCE [LARGE SCALE GENOMIC DNA]</scope>
    <source>
        <strain evidence="7 8">ETA_A1</strain>
    </source>
</reference>
<organism evidence="7 8">
    <name type="scientific">Urbifossiella limnaea</name>
    <dbReference type="NCBI Taxonomy" id="2528023"/>
    <lineage>
        <taxon>Bacteria</taxon>
        <taxon>Pseudomonadati</taxon>
        <taxon>Planctomycetota</taxon>
        <taxon>Planctomycetia</taxon>
        <taxon>Gemmatales</taxon>
        <taxon>Gemmataceae</taxon>
        <taxon>Urbifossiella</taxon>
    </lineage>
</organism>
<dbReference type="AlphaFoldDB" id="A0A517XQ24"/>
<dbReference type="NCBIfam" id="TIGR02603">
    <property type="entry name" value="CxxCH_TIGR02603"/>
    <property type="match status" value="1"/>
</dbReference>
<dbReference type="NCBIfam" id="TIGR02604">
    <property type="entry name" value="Piru_Ver_Nterm"/>
    <property type="match status" value="1"/>
</dbReference>
<accession>A0A517XQ24</accession>
<keyword evidence="8" id="KW-1185">Reference proteome</keyword>
<dbReference type="PANTHER" id="PTHR33546">
    <property type="entry name" value="LARGE, MULTIFUNCTIONAL SECRETED PROTEIN-RELATED"/>
    <property type="match status" value="1"/>
</dbReference>
<dbReference type="Pfam" id="PF23500">
    <property type="entry name" value="DUF7133"/>
    <property type="match status" value="1"/>
</dbReference>
<dbReference type="SUPFAM" id="SSF50952">
    <property type="entry name" value="Soluble quinoprotein glucose dehydrogenase"/>
    <property type="match status" value="1"/>
</dbReference>
<dbReference type="SUPFAM" id="SSF46626">
    <property type="entry name" value="Cytochrome c"/>
    <property type="match status" value="1"/>
</dbReference>
<dbReference type="GO" id="GO:0046872">
    <property type="term" value="F:metal ion binding"/>
    <property type="evidence" value="ECO:0007669"/>
    <property type="project" value="UniProtKB-KW"/>
</dbReference>
<dbReference type="GO" id="GO:0020037">
    <property type="term" value="F:heme binding"/>
    <property type="evidence" value="ECO:0007669"/>
    <property type="project" value="InterPro"/>
</dbReference>
<dbReference type="InterPro" id="IPR055557">
    <property type="entry name" value="DUF7133"/>
</dbReference>
<dbReference type="InterPro" id="IPR013428">
    <property type="entry name" value="Membrane-bound_put_N"/>
</dbReference>
<sequence length="1027" mass="110470" precursor="true">MRRLALALAAALALAHPAAAQGPALVAPTGPLSPADELAGFQLPPGFVAQLVASEPEIQKPMQMAWDAKGRLWVTTSFHYPFAVENNPTDKVFVLSDFNANGRAKKVQTFAADLNIPIGILPLPDCKSVLVSSVGEIRLYKDADTDGVSESHEVLYKGFGSRDTHGMYNSYTLMPDGWVYACHGFANDSTVKGKDGHEVKMQSGHTFRFKADGSRIEVVSRGQVNPFGMAVDPWFNLYTADCHSKPITQIIPGAYYQSFGRPHDGLGFAPHVTAHDHSSTGLCGLSWYEAKNFPDRFRGCMFVGNVVTSRINFDKIEWRGATPVAKELPDFLVSKDPWFRPVDIKLGPDGALWVNDFYNKIIGHYEVDLKHPGRDKTRGRLWRVVYKGDAAEPPPVRTYDLTTESDGDVFAKLGDPSFSMRMLAGNQLLARARGGNKVEPGDDAIKLLRDKDHVSAVLGWAAFVETARRGSVAADEYRRIFRDAEEQGLRPDQFSTLVLRSLTALPKWEAGERAALLDALKSFDVPQIKRAAAEAMTAHPHADFVAPLVGMLKTLPPGDEMTRYSARVALRNCLRDADGWKSVAAADVPVVTDVALGVPSAESARFLAGALDKAATDGQREAMAFHVGRYGDRAERKAVYAAAPTDQPRGLTLLREMLKGMAAGGKTLTGLDGEGKAFFTLSGASIKSPPTNSGVARGLVEVFSALEAASAPEDRAANATLARVLFLQLAGNAAVPAEGRGLAIEGIGRFNSPASAKALTGLVADAKTPTPLREKAVVALSNVNHPDARAGLKEALKGQPYRVAVAVAQNMAGSKGGAAGLFAEVKGGTIPARVLQEKAVVERLRAAKVDRLDPQLAELTKGLPPADARLAQVIRERADRIAAAPGDTAEGAKVFAKHCAACHQIGTVGNRVGPQLDGVGIRGLERLLEDVLDPNRNIDAAFRARVLTLADGTTKTGLQLRTEGQVLVFADNEGKEFRLAAKEIETNRETNLSPMPANVAELVPEAEFRHLMAYLLAQRVAEVPKKE</sequence>
<feature type="chain" id="PRO_5021841483" evidence="5">
    <location>
        <begin position="21"/>
        <end position="1027"/>
    </location>
</feature>
<dbReference type="Gene3D" id="1.10.760.10">
    <property type="entry name" value="Cytochrome c-like domain"/>
    <property type="match status" value="1"/>
</dbReference>
<dbReference type="InterPro" id="IPR036909">
    <property type="entry name" value="Cyt_c-like_dom_sf"/>
</dbReference>
<evidence type="ECO:0000313" key="8">
    <source>
        <dbReference type="Proteomes" id="UP000319576"/>
    </source>
</evidence>
<dbReference type="EMBL" id="CP036273">
    <property type="protein sequence ID" value="QDU19594.1"/>
    <property type="molecule type" value="Genomic_DNA"/>
</dbReference>
<evidence type="ECO:0000313" key="7">
    <source>
        <dbReference type="EMBL" id="QDU19594.1"/>
    </source>
</evidence>
<keyword evidence="5" id="KW-0732">Signal</keyword>
<dbReference type="KEGG" id="uli:ETAA1_15240"/>
<dbReference type="Proteomes" id="UP000319576">
    <property type="component" value="Chromosome"/>
</dbReference>
<dbReference type="Gene3D" id="2.120.10.30">
    <property type="entry name" value="TolB, C-terminal domain"/>
    <property type="match status" value="1"/>
</dbReference>
<evidence type="ECO:0000256" key="3">
    <source>
        <dbReference type="ARBA" id="ARBA00023004"/>
    </source>
</evidence>
<dbReference type="GO" id="GO:0009055">
    <property type="term" value="F:electron transfer activity"/>
    <property type="evidence" value="ECO:0007669"/>
    <property type="project" value="InterPro"/>
</dbReference>
<evidence type="ECO:0000259" key="6">
    <source>
        <dbReference type="PROSITE" id="PS51007"/>
    </source>
</evidence>
<dbReference type="InterPro" id="IPR004155">
    <property type="entry name" value="PBS_lyase_HEAT"/>
</dbReference>
<name>A0A517XQ24_9BACT</name>
<keyword evidence="1 4" id="KW-0349">Heme</keyword>
<proteinExistence type="predicted"/>
<keyword evidence="2 4" id="KW-0479">Metal-binding</keyword>
<gene>
    <name evidence="7" type="ORF">ETAA1_15240</name>
</gene>
<dbReference type="InterPro" id="IPR011042">
    <property type="entry name" value="6-blade_b-propeller_TolB-like"/>
</dbReference>
<feature type="signal peptide" evidence="5">
    <location>
        <begin position="1"/>
        <end position="20"/>
    </location>
</feature>
<evidence type="ECO:0000256" key="5">
    <source>
        <dbReference type="SAM" id="SignalP"/>
    </source>
</evidence>
<feature type="domain" description="Cytochrome c" evidence="6">
    <location>
        <begin position="886"/>
        <end position="1019"/>
    </location>
</feature>
<dbReference type="InterPro" id="IPR011041">
    <property type="entry name" value="Quinoprot_gluc/sorb_DH_b-prop"/>
</dbReference>
<evidence type="ECO:0000256" key="1">
    <source>
        <dbReference type="ARBA" id="ARBA00022617"/>
    </source>
</evidence>
<dbReference type="InterPro" id="IPR013427">
    <property type="entry name" value="Haem-bd_dom_put"/>
</dbReference>
<dbReference type="PROSITE" id="PS51007">
    <property type="entry name" value="CYTC"/>
    <property type="match status" value="1"/>
</dbReference>
<dbReference type="PANTHER" id="PTHR33546:SF1">
    <property type="entry name" value="LARGE, MULTIFUNCTIONAL SECRETED PROTEIN"/>
    <property type="match status" value="1"/>
</dbReference>
<protein>
    <submittedName>
        <fullName evidence="7">Cytochrome c</fullName>
    </submittedName>
</protein>
<evidence type="ECO:0000256" key="4">
    <source>
        <dbReference type="PROSITE-ProRule" id="PRU00433"/>
    </source>
</evidence>
<dbReference type="RefSeq" id="WP_202920730.1">
    <property type="nucleotide sequence ID" value="NZ_CP036273.1"/>
</dbReference>